<dbReference type="OrthoDB" id="6241320at2759"/>
<protein>
    <submittedName>
        <fullName evidence="2">Uncharacterized protein</fullName>
    </submittedName>
</protein>
<feature type="region of interest" description="Disordered" evidence="1">
    <location>
        <begin position="96"/>
        <end position="141"/>
    </location>
</feature>
<reference evidence="2 3" key="1">
    <citation type="submission" date="2019-07" db="EMBL/GenBank/DDBJ databases">
        <title>Annotation for the trematode Paragonimus westermani.</title>
        <authorList>
            <person name="Choi Y.-J."/>
        </authorList>
    </citation>
    <scope>NUCLEOTIDE SEQUENCE [LARGE SCALE GENOMIC DNA]</scope>
    <source>
        <strain evidence="2">180907_Pwestermani</strain>
    </source>
</reference>
<evidence type="ECO:0000313" key="2">
    <source>
        <dbReference type="EMBL" id="KAF8569535.1"/>
    </source>
</evidence>
<feature type="compositionally biased region" description="Polar residues" evidence="1">
    <location>
        <begin position="957"/>
        <end position="966"/>
    </location>
</feature>
<dbReference type="EMBL" id="JTDF01001804">
    <property type="protein sequence ID" value="KAF8569535.1"/>
    <property type="molecule type" value="Genomic_DNA"/>
</dbReference>
<proteinExistence type="predicted"/>
<feature type="region of interest" description="Disordered" evidence="1">
    <location>
        <begin position="952"/>
        <end position="973"/>
    </location>
</feature>
<feature type="compositionally biased region" description="Low complexity" evidence="1">
    <location>
        <begin position="121"/>
        <end position="134"/>
    </location>
</feature>
<name>A0A8T0DNK6_9TREM</name>
<organism evidence="2 3">
    <name type="scientific">Paragonimus westermani</name>
    <dbReference type="NCBI Taxonomy" id="34504"/>
    <lineage>
        <taxon>Eukaryota</taxon>
        <taxon>Metazoa</taxon>
        <taxon>Spiralia</taxon>
        <taxon>Lophotrochozoa</taxon>
        <taxon>Platyhelminthes</taxon>
        <taxon>Trematoda</taxon>
        <taxon>Digenea</taxon>
        <taxon>Plagiorchiida</taxon>
        <taxon>Troglotremata</taxon>
        <taxon>Troglotrematidae</taxon>
        <taxon>Paragonimus</taxon>
    </lineage>
</organism>
<comment type="caution">
    <text evidence="2">The sequence shown here is derived from an EMBL/GenBank/DDBJ whole genome shotgun (WGS) entry which is preliminary data.</text>
</comment>
<feature type="region of interest" description="Disordered" evidence="1">
    <location>
        <begin position="26"/>
        <end position="51"/>
    </location>
</feature>
<feature type="region of interest" description="Disordered" evidence="1">
    <location>
        <begin position="877"/>
        <end position="933"/>
    </location>
</feature>
<accession>A0A8T0DNK6</accession>
<sequence length="1097" mass="119775">MSGSLDTKEKEVTKLRPVSAVVNGSAAVPGRYADEHVDRPPTSTNTDIRDGSDVSAVSEISHLDLALNSGHSSKESSSGFMLISVGHLSKVRRDKCRTKSVSSLDSRSNAKPYGVVDHNSAESSSREGSSPAYSQSPVGDDFYGSGHIEAEEFEEEIEDYINNEDDGTVIHGSTMKFLAKRYPKDASRMGSCAQYVPLSANSEASYWIFTALACSSSSKPRVPKRSASRSSKALQAAYGGRISRYLANQPRNSSSNINLHPLRAELHNHSTSSRVPRLRHSVFPLHSNGHPLLCENPRRLSRLGVYGGYSQEALYPFATTHRILPSAVHPYAQTNTSHLETQLSVSNPVNHSIHTAPVSGQVSPLYSFHMPVETLMTSMPEPSLNGNSVPRPSRQLGHHERVSGTNQSPMIYTRYNHTPHSTYGPTCPLHQHSGRASNSHSTTLINATDGNHLTASGAVLSVATVPSLQPASRFRKARIHETVEQWSCGRASIHDCRLKTVPGWVSELQKKSCLLERDVTTAMAQKVNCLSCLEMRTHDQNQAGCQHLLNLPTVVNACSLTEPSSHPHHPQSKADPSNVKTTSLSGKPLTNNLFLFWDDGCRVNRQLPKLSHCKGIQDYSMADLTRQEVDLCPLCACSMVNTTELPGDLCQPKLINASHNPETVRHTDRVTLESQCELQSGKQSTQMTVLTTDGTLVENASSKALPNAADPATAYLRRYQVDSMDPTAASLSVPAEPLTKCGDSPPVDEFSTTTLSTPDSADFPNHLPSSYSIFSKHNSTGVNRISNLHLHEGHVRTKKIVKVLASGAVPPTSPNLFEVVQAGRLTESSSIGFPGDSSVFNGEAHSLRNTLDIYPEEEEDESISHAQRRFASGSYHNFNQMVHPDPNESDAFTKTLSSAPSPSVPSRSALTDPQKAPTDDRLSTGNSLKNGPISGYYCSPTRLLPMKVGREHGGKAISQSKQTRLSPASVDSKLSKEHIQSRKRFADFSGTLETRITGSMNAIRTAIERAFRDELTTVHSENVMLLSEIERLTAEVTVLRGYQSAFFALRSFVAPELWEQFCNEFFQSSAPPLGTHPVESTSVLQTFQPDSAQHPDR</sequence>
<feature type="compositionally biased region" description="Polar residues" evidence="1">
    <location>
        <begin position="574"/>
        <end position="583"/>
    </location>
</feature>
<feature type="compositionally biased region" description="Polar residues" evidence="1">
    <location>
        <begin position="99"/>
        <end position="109"/>
    </location>
</feature>
<feature type="compositionally biased region" description="Low complexity" evidence="1">
    <location>
        <begin position="897"/>
        <end position="909"/>
    </location>
</feature>
<keyword evidence="3" id="KW-1185">Reference proteome</keyword>
<dbReference type="AlphaFoldDB" id="A0A8T0DNK6"/>
<dbReference type="Proteomes" id="UP000699462">
    <property type="component" value="Unassembled WGS sequence"/>
</dbReference>
<evidence type="ECO:0000256" key="1">
    <source>
        <dbReference type="SAM" id="MobiDB-lite"/>
    </source>
</evidence>
<evidence type="ECO:0000313" key="3">
    <source>
        <dbReference type="Proteomes" id="UP000699462"/>
    </source>
</evidence>
<gene>
    <name evidence="2" type="ORF">P879_03140</name>
</gene>
<feature type="region of interest" description="Disordered" evidence="1">
    <location>
        <begin position="560"/>
        <end position="583"/>
    </location>
</feature>